<dbReference type="PANTHER" id="PTHR11487:SF0">
    <property type="entry name" value="S-ACYL FATTY ACID SYNTHASE THIOESTERASE, MEDIUM CHAIN"/>
    <property type="match status" value="1"/>
</dbReference>
<dbReference type="PANTHER" id="PTHR11487">
    <property type="entry name" value="THIOESTERASE"/>
    <property type="match status" value="1"/>
</dbReference>
<protein>
    <submittedName>
        <fullName evidence="3">Thioesterase</fullName>
    </submittedName>
</protein>
<dbReference type="RefSeq" id="WP_323869564.1">
    <property type="nucleotide sequence ID" value="NZ_JACXBF010000469.1"/>
</dbReference>
<reference evidence="3" key="2">
    <citation type="journal article" date="2024" name="Toxins">
        <title>Genome Sequence Analysis of Native Xenorhabdus Strains Isolated from Entomopathogenic Nematodes in Argentina.</title>
        <authorList>
            <person name="Palma L."/>
            <person name="Frizzo L."/>
            <person name="Kaiser S."/>
            <person name="Berry C."/>
            <person name="Caballero P."/>
            <person name="Bode H.B."/>
            <person name="Del Valle E.E."/>
        </authorList>
    </citation>
    <scope>NUCLEOTIDE SEQUENCE</scope>
    <source>
        <strain evidence="3">M</strain>
    </source>
</reference>
<dbReference type="GO" id="GO:0008610">
    <property type="term" value="P:lipid biosynthetic process"/>
    <property type="evidence" value="ECO:0007669"/>
    <property type="project" value="TreeGrafter"/>
</dbReference>
<gene>
    <name evidence="3" type="ORF">ID854_17895</name>
</gene>
<comment type="similarity">
    <text evidence="1">Belongs to the thioesterase family.</text>
</comment>
<accession>A0AAW3YW77</accession>
<dbReference type="EMBL" id="JACXBF010000469">
    <property type="protein sequence ID" value="MBD2802260.1"/>
    <property type="molecule type" value="Genomic_DNA"/>
</dbReference>
<reference evidence="3" key="1">
    <citation type="submission" date="2020-09" db="EMBL/GenBank/DDBJ databases">
        <authorList>
            <person name="Palma L."/>
            <person name="Caballero P."/>
            <person name="Berry C."/>
            <person name="Del Valle E."/>
        </authorList>
    </citation>
    <scope>NUCLEOTIDE SEQUENCE</scope>
    <source>
        <strain evidence="3">M</strain>
    </source>
</reference>
<dbReference type="InterPro" id="IPR001031">
    <property type="entry name" value="Thioesterase"/>
</dbReference>
<name>A0AAW3YW77_9GAMM</name>
<dbReference type="InterPro" id="IPR029058">
    <property type="entry name" value="AB_hydrolase_fold"/>
</dbReference>
<dbReference type="Pfam" id="PF00975">
    <property type="entry name" value="Thioesterase"/>
    <property type="match status" value="1"/>
</dbReference>
<dbReference type="InterPro" id="IPR012223">
    <property type="entry name" value="TEII"/>
</dbReference>
<organism evidence="3">
    <name type="scientific">Xenorhabdus szentirmaii</name>
    <dbReference type="NCBI Taxonomy" id="290112"/>
    <lineage>
        <taxon>Bacteria</taxon>
        <taxon>Pseudomonadati</taxon>
        <taxon>Pseudomonadota</taxon>
        <taxon>Gammaproteobacteria</taxon>
        <taxon>Enterobacterales</taxon>
        <taxon>Morganellaceae</taxon>
        <taxon>Xenorhabdus</taxon>
    </lineage>
</organism>
<feature type="domain" description="Thioesterase" evidence="2">
    <location>
        <begin position="18"/>
        <end position="239"/>
    </location>
</feature>
<comment type="caution">
    <text evidence="3">The sequence shown here is derived from an EMBL/GenBank/DDBJ whole genome shotgun (WGS) entry which is preliminary data.</text>
</comment>
<evidence type="ECO:0000259" key="2">
    <source>
        <dbReference type="Pfam" id="PF00975"/>
    </source>
</evidence>
<proteinExistence type="inferred from homology"/>
<evidence type="ECO:0000256" key="1">
    <source>
        <dbReference type="ARBA" id="ARBA00007169"/>
    </source>
</evidence>
<dbReference type="Proteomes" id="UP001193920">
    <property type="component" value="Unassembled WGS sequence"/>
</dbReference>
<evidence type="ECO:0000313" key="3">
    <source>
        <dbReference type="EMBL" id="MBD2802260.1"/>
    </source>
</evidence>
<dbReference type="AlphaFoldDB" id="A0AAW3YW77"/>
<dbReference type="Gene3D" id="3.40.50.1820">
    <property type="entry name" value="alpha/beta hydrolase"/>
    <property type="match status" value="1"/>
</dbReference>
<dbReference type="SUPFAM" id="SSF53474">
    <property type="entry name" value="alpha/beta-Hydrolases"/>
    <property type="match status" value="1"/>
</dbReference>
<sequence>MSNSVLFSAFKRPQAGIQLVFLHHAGSSCFSYMELASKLSESADIYCLELAGRGMRAAEPFQTDAEAVLSELLAAINHLKLGDDKPLLLFGHSLGAELAYQVARRLECESPNKKFALIISARGFVHPEGLKSEPCEAYSDDYVLNVIEQCNGTPSEVLSDTEMRNYLINIMRHDLVLLDSLSRLPKVNLNAQVWVIGGNQDRRVSAAQLSDWSRVLSASVEHKLFTGGHFYLFNNDVVLSWLEKEARALAQEVKVKETEEK</sequence>